<dbReference type="PANTHER" id="PTHR12385:SF98">
    <property type="entry name" value="CHOLINE TRANSPORTER-LIKE PROTEIN"/>
    <property type="match status" value="1"/>
</dbReference>
<gene>
    <name evidence="7" type="ORF">C2E21_4016</name>
</gene>
<dbReference type="OrthoDB" id="420519at2759"/>
<keyword evidence="4 6" id="KW-1133">Transmembrane helix</keyword>
<keyword evidence="3 6" id="KW-0812">Transmembrane</keyword>
<evidence type="ECO:0000313" key="7">
    <source>
        <dbReference type="EMBL" id="PRW56996.1"/>
    </source>
</evidence>
<dbReference type="EMBL" id="LHPG02000007">
    <property type="protein sequence ID" value="PRW56996.1"/>
    <property type="molecule type" value="Genomic_DNA"/>
</dbReference>
<evidence type="ECO:0000256" key="2">
    <source>
        <dbReference type="ARBA" id="ARBA00007168"/>
    </source>
</evidence>
<dbReference type="Pfam" id="PF04515">
    <property type="entry name" value="Choline_transpo"/>
    <property type="match status" value="1"/>
</dbReference>
<organism evidence="7 8">
    <name type="scientific">Chlorella sorokiniana</name>
    <name type="common">Freshwater green alga</name>
    <dbReference type="NCBI Taxonomy" id="3076"/>
    <lineage>
        <taxon>Eukaryota</taxon>
        <taxon>Viridiplantae</taxon>
        <taxon>Chlorophyta</taxon>
        <taxon>core chlorophytes</taxon>
        <taxon>Trebouxiophyceae</taxon>
        <taxon>Chlorellales</taxon>
        <taxon>Chlorellaceae</taxon>
        <taxon>Chlorella clade</taxon>
        <taxon>Chlorella</taxon>
    </lineage>
</organism>
<protein>
    <recommendedName>
        <fullName evidence="6">Choline transporter-like protein</fullName>
    </recommendedName>
</protein>
<dbReference type="GO" id="GO:0022857">
    <property type="term" value="F:transmembrane transporter activity"/>
    <property type="evidence" value="ECO:0007669"/>
    <property type="project" value="UniProtKB-UniRule"/>
</dbReference>
<feature type="transmembrane region" description="Helical" evidence="6">
    <location>
        <begin position="128"/>
        <end position="144"/>
    </location>
</feature>
<evidence type="ECO:0000256" key="4">
    <source>
        <dbReference type="ARBA" id="ARBA00022989"/>
    </source>
</evidence>
<comment type="caution">
    <text evidence="7">The sequence shown here is derived from an EMBL/GenBank/DDBJ whole genome shotgun (WGS) entry which is preliminary data.</text>
</comment>
<sequence length="536" mass="56957">MGSGDPTPPTPAAHYQYRRTPRNRLWALLFALAWVAAVVGGVYAIKHRNPAFIHLDYTDPASCPAHPAAARALLEALQEKHKGDWSPSQFVQFTGRWLALSAGLALLLGVAFVKLFQHHAAAMTKATVASQVAIPAAMAAVFLLNGQGTAGLVFGGLALLTAWVFSLWRQQIQLATRLLGVSAHGLAANSGIITATVLLNLAALLAVLPLGAFLGFAVMNGSAIPNPEREGRAECVDAQGQEILCCSWQPNSFAQGYTAGAVVLILWVFLLANQVRVFVTSGAIAQWYFAPAGALSATRGTTLRSLKHAMGPSFGSLCLSSLVLTVSQIMRQALEQAQENNRDMNLIQMCLVCLAQCFWSIVEYLTKFATVMMAITGEAFLAAGRHVTDLLLRHFLNAFASTVWFTPLVIQLATFLLSAAWALVSGGSYYLAHRGSALEATPGVNASVLGGAVFLVTFFILSFLGGILLSVLDAVFVCWAIDLDSQTISQPDVYAIFMAVPVPGRVVEQPDGDIAYGAGQQQQGGGAYQPPTVAAV</sequence>
<evidence type="ECO:0000256" key="1">
    <source>
        <dbReference type="ARBA" id="ARBA00004141"/>
    </source>
</evidence>
<evidence type="ECO:0000256" key="6">
    <source>
        <dbReference type="RuleBase" id="RU368066"/>
    </source>
</evidence>
<dbReference type="Proteomes" id="UP000239899">
    <property type="component" value="Unassembled WGS sequence"/>
</dbReference>
<feature type="transmembrane region" description="Helical" evidence="6">
    <location>
        <begin position="197"/>
        <end position="219"/>
    </location>
</feature>
<dbReference type="InterPro" id="IPR007603">
    <property type="entry name" value="Choline_transptr-like"/>
</dbReference>
<feature type="transmembrane region" description="Helical" evidence="6">
    <location>
        <begin position="408"/>
        <end position="432"/>
    </location>
</feature>
<feature type="transmembrane region" description="Helical" evidence="6">
    <location>
        <begin position="254"/>
        <end position="272"/>
    </location>
</feature>
<comment type="function">
    <text evidence="6">Choline transporter.</text>
</comment>
<comment type="subcellular location">
    <subcellularLocation>
        <location evidence="6">Cell membrane</location>
        <topology evidence="6">Multi-pass membrane protein</topology>
    </subcellularLocation>
    <subcellularLocation>
        <location evidence="1">Membrane</location>
        <topology evidence="1">Multi-pass membrane protein</topology>
    </subcellularLocation>
</comment>
<evidence type="ECO:0000256" key="5">
    <source>
        <dbReference type="ARBA" id="ARBA00023136"/>
    </source>
</evidence>
<dbReference type="PANTHER" id="PTHR12385">
    <property type="entry name" value="CHOLINE TRANSPORTER-LIKE (SLC FAMILY 44)"/>
    <property type="match status" value="1"/>
</dbReference>
<accession>A0A2P6TSG5</accession>
<reference evidence="7 8" key="1">
    <citation type="journal article" date="2018" name="Plant J.">
        <title>Genome sequences of Chlorella sorokiniana UTEX 1602 and Micractinium conductrix SAG 241.80: implications to maltose excretion by a green alga.</title>
        <authorList>
            <person name="Arriola M.B."/>
            <person name="Velmurugan N."/>
            <person name="Zhang Y."/>
            <person name="Plunkett M.H."/>
            <person name="Hondzo H."/>
            <person name="Barney B.M."/>
        </authorList>
    </citation>
    <scope>NUCLEOTIDE SEQUENCE [LARGE SCALE GENOMIC DNA]</scope>
    <source>
        <strain evidence="8">UTEX 1602</strain>
    </source>
</reference>
<dbReference type="GO" id="GO:0005886">
    <property type="term" value="C:plasma membrane"/>
    <property type="evidence" value="ECO:0007669"/>
    <property type="project" value="UniProtKB-SubCell"/>
</dbReference>
<name>A0A2P6TSG5_CHLSO</name>
<keyword evidence="8" id="KW-1185">Reference proteome</keyword>
<evidence type="ECO:0000256" key="3">
    <source>
        <dbReference type="ARBA" id="ARBA00022692"/>
    </source>
</evidence>
<feature type="transmembrane region" description="Helical" evidence="6">
    <location>
        <begin position="452"/>
        <end position="481"/>
    </location>
</feature>
<feature type="transmembrane region" description="Helical" evidence="6">
    <location>
        <begin position="25"/>
        <end position="45"/>
    </location>
</feature>
<keyword evidence="5 6" id="KW-0472">Membrane</keyword>
<feature type="transmembrane region" description="Helical" evidence="6">
    <location>
        <begin position="97"/>
        <end position="116"/>
    </location>
</feature>
<comment type="similarity">
    <text evidence="2 6">Belongs to the CTL (choline transporter-like) family.</text>
</comment>
<evidence type="ECO:0000313" key="8">
    <source>
        <dbReference type="Proteomes" id="UP000239899"/>
    </source>
</evidence>
<proteinExistence type="inferred from homology"/>
<feature type="transmembrane region" description="Helical" evidence="6">
    <location>
        <begin position="150"/>
        <end position="168"/>
    </location>
</feature>
<dbReference type="AlphaFoldDB" id="A0A2P6TSG5"/>